<evidence type="ECO:0000313" key="5">
    <source>
        <dbReference type="EMBL" id="SLM95434.1"/>
    </source>
</evidence>
<proteinExistence type="inferred from homology"/>
<dbReference type="RefSeq" id="WP_087005516.1">
    <property type="nucleotide sequence ID" value="NZ_FWFF01000005.1"/>
</dbReference>
<evidence type="ECO:0000256" key="2">
    <source>
        <dbReference type="ARBA" id="ARBA00022857"/>
    </source>
</evidence>
<dbReference type="Proteomes" id="UP000196581">
    <property type="component" value="Unassembled WGS sequence"/>
</dbReference>
<reference evidence="6" key="1">
    <citation type="submission" date="2017-02" db="EMBL/GenBank/DDBJ databases">
        <authorList>
            <person name="Dridi B."/>
        </authorList>
    </citation>
    <scope>NUCLEOTIDE SEQUENCE [LARGE SCALE GENOMIC DNA]</scope>
    <source>
        <strain evidence="6">B Co 03.10</strain>
    </source>
</reference>
<dbReference type="FunFam" id="3.40.605.10:FF:000012">
    <property type="entry name" value="NAD-dependent succinate-semialdehyde dehydrogenase"/>
    <property type="match status" value="1"/>
</dbReference>
<accession>A0A1X6X7Y0</accession>
<dbReference type="InterPro" id="IPR044148">
    <property type="entry name" value="ALDH_GabD1-like"/>
</dbReference>
<evidence type="ECO:0000313" key="6">
    <source>
        <dbReference type="Proteomes" id="UP000196581"/>
    </source>
</evidence>
<dbReference type="InterPro" id="IPR016162">
    <property type="entry name" value="Ald_DH_N"/>
</dbReference>
<dbReference type="GO" id="GO:0008802">
    <property type="term" value="F:betaine-aldehyde dehydrogenase (NAD+) activity"/>
    <property type="evidence" value="ECO:0007669"/>
    <property type="project" value="UniProtKB-EC"/>
</dbReference>
<comment type="similarity">
    <text evidence="1">Belongs to the aldehyde dehydrogenase family.</text>
</comment>
<dbReference type="InterPro" id="IPR016163">
    <property type="entry name" value="Ald_DH_C"/>
</dbReference>
<dbReference type="InterPro" id="IPR047110">
    <property type="entry name" value="GABD/Sad-like"/>
</dbReference>
<keyword evidence="3 5" id="KW-0560">Oxidoreductase</keyword>
<evidence type="ECO:0000256" key="3">
    <source>
        <dbReference type="ARBA" id="ARBA00023002"/>
    </source>
</evidence>
<dbReference type="PANTHER" id="PTHR43217">
    <property type="entry name" value="SUCCINATE SEMIALDEHYDE DEHYDROGENASE [NAD(P)+] SAD"/>
    <property type="match status" value="1"/>
</dbReference>
<dbReference type="SUPFAM" id="SSF53720">
    <property type="entry name" value="ALDH-like"/>
    <property type="match status" value="1"/>
</dbReference>
<protein>
    <submittedName>
        <fullName evidence="5">Betaine aldehyde dehydrogenase</fullName>
        <ecNumber evidence="5">1.2.1.8</ecNumber>
    </submittedName>
</protein>
<dbReference type="InterPro" id="IPR016161">
    <property type="entry name" value="Ald_DH/histidinol_DH"/>
</dbReference>
<dbReference type="PANTHER" id="PTHR43217:SF2">
    <property type="entry name" value="SUCCINATE-SEMIALDEHYDE DEHYDROGENASE [NADP(+)]"/>
    <property type="match status" value="1"/>
</dbReference>
<dbReference type="AlphaFoldDB" id="A0A1X6X7Y0"/>
<dbReference type="Gene3D" id="3.40.605.10">
    <property type="entry name" value="Aldehyde Dehydrogenase, Chain A, domain 1"/>
    <property type="match status" value="1"/>
</dbReference>
<evidence type="ECO:0000256" key="1">
    <source>
        <dbReference type="ARBA" id="ARBA00009986"/>
    </source>
</evidence>
<gene>
    <name evidence="5" type="ORF">FM105_04785</name>
</gene>
<keyword evidence="2" id="KW-0521">NADP</keyword>
<sequence>MSIYQVLNPATGEVVETYPTATDEQIVDAQDRSAAAFTSWSETTVQERAAILTKVADIYGERSDELAEIINMEMGKAIPEAKGEIKLCQLIYRYFADHAEAFMADEQLRGTSEDEEAFVRRKPVGSLLGIMPWNFPYYQVARFAAPNLALGNTILLKHAPQDPKSSAVMEEIFHQAGVPKDAYINIYATNEQVADIILPSPKNQGVSVTGSERAGSAVAAEAGKNLKKVVLEMGGSDPYVLLDSSDVKKSAKTFFQARMGNNGQACNSPKRMIVMEDIYDEFASELTSLAKAAIPADPSTGDTGLSPLSSPAARERFMEQVDAVKAGGATVLAGGDAYDTPGSYVQPVVFEGVKPGMRGYHEELFGPAFMLFKVGSDDEAVELANDTPFGLGSAVFSDDLERAERVGSKIEAGMVFLNTPEGSREHLPFGGVKRSGVGRELGPLAMDEFVNKQLVFKKKR</sequence>
<dbReference type="EC" id="1.2.1.8" evidence="5"/>
<organism evidence="5 6">
    <name type="scientific">Brevibacterium yomogidense</name>
    <dbReference type="NCBI Taxonomy" id="946573"/>
    <lineage>
        <taxon>Bacteria</taxon>
        <taxon>Bacillati</taxon>
        <taxon>Actinomycetota</taxon>
        <taxon>Actinomycetes</taxon>
        <taxon>Micrococcales</taxon>
        <taxon>Brevibacteriaceae</taxon>
        <taxon>Brevibacterium</taxon>
    </lineage>
</organism>
<dbReference type="GO" id="GO:0004777">
    <property type="term" value="F:succinate-semialdehyde dehydrogenase (NAD+) activity"/>
    <property type="evidence" value="ECO:0007669"/>
    <property type="project" value="TreeGrafter"/>
</dbReference>
<dbReference type="Pfam" id="PF00171">
    <property type="entry name" value="Aldedh"/>
    <property type="match status" value="1"/>
</dbReference>
<dbReference type="InterPro" id="IPR015590">
    <property type="entry name" value="Aldehyde_DH_dom"/>
</dbReference>
<dbReference type="Gene3D" id="3.40.309.10">
    <property type="entry name" value="Aldehyde Dehydrogenase, Chain A, domain 2"/>
    <property type="match status" value="1"/>
</dbReference>
<name>A0A1X6X7Y0_9MICO</name>
<feature type="domain" description="Aldehyde dehydrogenase" evidence="4">
    <location>
        <begin position="4"/>
        <end position="453"/>
    </location>
</feature>
<evidence type="ECO:0000259" key="4">
    <source>
        <dbReference type="Pfam" id="PF00171"/>
    </source>
</evidence>
<keyword evidence="6" id="KW-1185">Reference proteome</keyword>
<dbReference type="CDD" id="cd07100">
    <property type="entry name" value="ALDH_SSADH1_GabD1"/>
    <property type="match status" value="1"/>
</dbReference>
<dbReference type="EMBL" id="FWFF01000005">
    <property type="protein sequence ID" value="SLM95434.1"/>
    <property type="molecule type" value="Genomic_DNA"/>
</dbReference>